<gene>
    <name evidence="2" type="ORF">QBC47DRAFT_356692</name>
</gene>
<name>A0AAJ0BI93_9PEZI</name>
<dbReference type="AlphaFoldDB" id="A0AAJ0BI93"/>
<dbReference type="EMBL" id="MU839828">
    <property type="protein sequence ID" value="KAK1758765.1"/>
    <property type="molecule type" value="Genomic_DNA"/>
</dbReference>
<evidence type="ECO:0000256" key="1">
    <source>
        <dbReference type="SAM" id="MobiDB-lite"/>
    </source>
</evidence>
<accession>A0AAJ0BI93</accession>
<proteinExistence type="predicted"/>
<sequence length="263" mass="28850">MPPVRLRLVFRHARACVLPLLCGRKSKCLQYCHTALLKSQPPLVRGRPHRFSSRQGGSPEGSPAAITAPLVRDAFTQIRQPQHPSVTALGLKSSALPSADARFGKLAGPEYQPHHFSGLRGEATSPGEMLLPLHHPEFPREHRDVPPVGFLPFFVQALSARRSPANNQPPGGLPTTVGEQQSSAARGIGTEAVGEVTADENREGYQRTPPDRHNDGPLELSCNVKFVILDLQFCVRNTLQPLQMVRSRQPTWVVPPLDPWFSG</sequence>
<evidence type="ECO:0000313" key="2">
    <source>
        <dbReference type="EMBL" id="KAK1758765.1"/>
    </source>
</evidence>
<organism evidence="2 3">
    <name type="scientific">Echria macrotheca</name>
    <dbReference type="NCBI Taxonomy" id="438768"/>
    <lineage>
        <taxon>Eukaryota</taxon>
        <taxon>Fungi</taxon>
        <taxon>Dikarya</taxon>
        <taxon>Ascomycota</taxon>
        <taxon>Pezizomycotina</taxon>
        <taxon>Sordariomycetes</taxon>
        <taxon>Sordariomycetidae</taxon>
        <taxon>Sordariales</taxon>
        <taxon>Schizotheciaceae</taxon>
        <taxon>Echria</taxon>
    </lineage>
</organism>
<comment type="caution">
    <text evidence="2">The sequence shown here is derived from an EMBL/GenBank/DDBJ whole genome shotgun (WGS) entry which is preliminary data.</text>
</comment>
<reference evidence="2" key="1">
    <citation type="submission" date="2023-06" db="EMBL/GenBank/DDBJ databases">
        <title>Genome-scale phylogeny and comparative genomics of the fungal order Sordariales.</title>
        <authorList>
            <consortium name="Lawrence Berkeley National Laboratory"/>
            <person name="Hensen N."/>
            <person name="Bonometti L."/>
            <person name="Westerberg I."/>
            <person name="Brannstrom I.O."/>
            <person name="Guillou S."/>
            <person name="Cros-Aarteil S."/>
            <person name="Calhoun S."/>
            <person name="Haridas S."/>
            <person name="Kuo A."/>
            <person name="Mondo S."/>
            <person name="Pangilinan J."/>
            <person name="Riley R."/>
            <person name="Labutti K."/>
            <person name="Andreopoulos B."/>
            <person name="Lipzen A."/>
            <person name="Chen C."/>
            <person name="Yanf M."/>
            <person name="Daum C."/>
            <person name="Ng V."/>
            <person name="Clum A."/>
            <person name="Steindorff A."/>
            <person name="Ohm R."/>
            <person name="Martin F."/>
            <person name="Silar P."/>
            <person name="Natvig D."/>
            <person name="Lalanne C."/>
            <person name="Gautier V."/>
            <person name="Ament-Velasquez S.L."/>
            <person name="Kruys A."/>
            <person name="Hutchinson M.I."/>
            <person name="Powell A.J."/>
            <person name="Barry K."/>
            <person name="Miller A.N."/>
            <person name="Grigoriev I.V."/>
            <person name="Debuchy R."/>
            <person name="Gladieux P."/>
            <person name="Thoren M.H."/>
            <person name="Johannesson H."/>
        </authorList>
    </citation>
    <scope>NUCLEOTIDE SEQUENCE</scope>
    <source>
        <strain evidence="2">PSN4</strain>
    </source>
</reference>
<keyword evidence="3" id="KW-1185">Reference proteome</keyword>
<evidence type="ECO:0000313" key="3">
    <source>
        <dbReference type="Proteomes" id="UP001239445"/>
    </source>
</evidence>
<protein>
    <submittedName>
        <fullName evidence="2">Uncharacterized protein</fullName>
    </submittedName>
</protein>
<dbReference type="Proteomes" id="UP001239445">
    <property type="component" value="Unassembled WGS sequence"/>
</dbReference>
<feature type="region of interest" description="Disordered" evidence="1">
    <location>
        <begin position="43"/>
        <end position="63"/>
    </location>
</feature>